<reference evidence="2" key="1">
    <citation type="journal article" date="2014" name="Int. J. Syst. Evol. Microbiol.">
        <title>Complete genome sequence of Corynebacterium casei LMG S-19264T (=DSM 44701T), isolated from a smear-ripened cheese.</title>
        <authorList>
            <consortium name="US DOE Joint Genome Institute (JGI-PGF)"/>
            <person name="Walter F."/>
            <person name="Albersmeier A."/>
            <person name="Kalinowski J."/>
            <person name="Ruckert C."/>
        </authorList>
    </citation>
    <scope>NUCLEOTIDE SEQUENCE</scope>
    <source>
        <strain evidence="2">CGMCC 1.15425</strain>
    </source>
</reference>
<accession>A0A917LTG8</accession>
<name>A0A917LTG8_9GAMM</name>
<evidence type="ECO:0000313" key="3">
    <source>
        <dbReference type="Proteomes" id="UP000627715"/>
    </source>
</evidence>
<sequence>MSDNSDKPDHLAKASEKEINSIQDILEMMNPEVHMNLKTAVELGKWPDGRKLTDEQRANCLQAIIAYERANLPEEQRVGYIDRSGQQKTHCDDPVATDEPVPLNIIKH</sequence>
<keyword evidence="3" id="KW-1185">Reference proteome</keyword>
<reference evidence="2" key="2">
    <citation type="submission" date="2020-09" db="EMBL/GenBank/DDBJ databases">
        <authorList>
            <person name="Sun Q."/>
            <person name="Zhou Y."/>
        </authorList>
    </citation>
    <scope>NUCLEOTIDE SEQUENCE</scope>
    <source>
        <strain evidence="2">CGMCC 1.15425</strain>
    </source>
</reference>
<dbReference type="InterPro" id="IPR009749">
    <property type="entry name" value="DUF1315"/>
</dbReference>
<dbReference type="EMBL" id="BMIY01000005">
    <property type="protein sequence ID" value="GGG56889.1"/>
    <property type="molecule type" value="Genomic_DNA"/>
</dbReference>
<evidence type="ECO:0000256" key="1">
    <source>
        <dbReference type="SAM" id="MobiDB-lite"/>
    </source>
</evidence>
<feature type="region of interest" description="Disordered" evidence="1">
    <location>
        <begin position="83"/>
        <end position="108"/>
    </location>
</feature>
<protein>
    <recommendedName>
        <fullName evidence="4">DUF1315 domain-containing protein</fullName>
    </recommendedName>
</protein>
<evidence type="ECO:0008006" key="4">
    <source>
        <dbReference type="Google" id="ProtNLM"/>
    </source>
</evidence>
<dbReference type="Proteomes" id="UP000627715">
    <property type="component" value="Unassembled WGS sequence"/>
</dbReference>
<organism evidence="2 3">
    <name type="scientific">Pseudohongiella nitratireducens</name>
    <dbReference type="NCBI Taxonomy" id="1768907"/>
    <lineage>
        <taxon>Bacteria</taxon>
        <taxon>Pseudomonadati</taxon>
        <taxon>Pseudomonadota</taxon>
        <taxon>Gammaproteobacteria</taxon>
        <taxon>Pseudomonadales</taxon>
        <taxon>Pseudohongiellaceae</taxon>
        <taxon>Pseudohongiella</taxon>
    </lineage>
</organism>
<proteinExistence type="predicted"/>
<evidence type="ECO:0000313" key="2">
    <source>
        <dbReference type="EMBL" id="GGG56889.1"/>
    </source>
</evidence>
<dbReference type="Pfam" id="PF07023">
    <property type="entry name" value="DUF1315"/>
    <property type="match status" value="1"/>
</dbReference>
<dbReference type="OrthoDB" id="5616307at2"/>
<gene>
    <name evidence="2" type="ORF">GCM10011403_12570</name>
</gene>
<dbReference type="AlphaFoldDB" id="A0A917LTG8"/>
<comment type="caution">
    <text evidence="2">The sequence shown here is derived from an EMBL/GenBank/DDBJ whole genome shotgun (WGS) entry which is preliminary data.</text>
</comment>